<gene>
    <name evidence="4" type="ORF">AaeL_AAEL012649</name>
</gene>
<dbReference type="SUPFAM" id="SSF57625">
    <property type="entry name" value="Invertebrate chitin-binding proteins"/>
    <property type="match status" value="2"/>
</dbReference>
<dbReference type="GO" id="GO:0005576">
    <property type="term" value="C:extracellular region"/>
    <property type="evidence" value="ECO:0007669"/>
    <property type="project" value="InterPro"/>
</dbReference>
<dbReference type="Pfam" id="PF01607">
    <property type="entry name" value="CBM_14"/>
    <property type="match status" value="1"/>
</dbReference>
<protein>
    <submittedName>
        <fullName evidence="4">AAEL012649-PA</fullName>
    </submittedName>
</protein>
<dbReference type="EMBL" id="CH477906">
    <property type="protein sequence ID" value="EAT35177.1"/>
    <property type="molecule type" value="Genomic_DNA"/>
</dbReference>
<organism evidence="4 5">
    <name type="scientific">Aedes aegypti</name>
    <name type="common">Yellowfever mosquito</name>
    <name type="synonym">Culex aegypti</name>
    <dbReference type="NCBI Taxonomy" id="7159"/>
    <lineage>
        <taxon>Eukaryota</taxon>
        <taxon>Metazoa</taxon>
        <taxon>Ecdysozoa</taxon>
        <taxon>Arthropoda</taxon>
        <taxon>Hexapoda</taxon>
        <taxon>Insecta</taxon>
        <taxon>Pterygota</taxon>
        <taxon>Neoptera</taxon>
        <taxon>Endopterygota</taxon>
        <taxon>Diptera</taxon>
        <taxon>Nematocera</taxon>
        <taxon>Culicoidea</taxon>
        <taxon>Culicidae</taxon>
        <taxon>Culicinae</taxon>
        <taxon>Aedini</taxon>
        <taxon>Aedes</taxon>
        <taxon>Stegomyia</taxon>
    </lineage>
</organism>
<feature type="domain" description="Chitin-binding type-2" evidence="3">
    <location>
        <begin position="124"/>
        <end position="180"/>
    </location>
</feature>
<feature type="chain" id="PRO_5036459596" evidence="2">
    <location>
        <begin position="21"/>
        <end position="287"/>
    </location>
</feature>
<feature type="region of interest" description="Disordered" evidence="1">
    <location>
        <begin position="35"/>
        <end position="60"/>
    </location>
</feature>
<dbReference type="PROSITE" id="PS50940">
    <property type="entry name" value="CHIT_BIND_II"/>
    <property type="match status" value="1"/>
</dbReference>
<evidence type="ECO:0000256" key="1">
    <source>
        <dbReference type="SAM" id="MobiDB-lite"/>
    </source>
</evidence>
<accession>A0A1S4FX79</accession>
<dbReference type="OMA" id="NCHYYYL"/>
<dbReference type="InterPro" id="IPR036508">
    <property type="entry name" value="Chitin-bd_dom_sf"/>
</dbReference>
<feature type="compositionally biased region" description="Acidic residues" evidence="1">
    <location>
        <begin position="38"/>
        <end position="49"/>
    </location>
</feature>
<reference evidence="4" key="1">
    <citation type="submission" date="2005-10" db="EMBL/GenBank/DDBJ databases">
        <authorList>
            <person name="Loftus B.J."/>
            <person name="Nene V.M."/>
            <person name="Hannick L.I."/>
            <person name="Bidwell S."/>
            <person name="Haas B."/>
            <person name="Amedeo P."/>
            <person name="Orvis J."/>
            <person name="Wortman J.R."/>
            <person name="White O.R."/>
            <person name="Salzberg S."/>
            <person name="Shumway M."/>
            <person name="Koo H."/>
            <person name="Zhao Y."/>
            <person name="Holmes M."/>
            <person name="Miller J."/>
            <person name="Schatz M."/>
            <person name="Pop M."/>
            <person name="Pai G."/>
            <person name="Utterback T."/>
            <person name="Rogers Y.-H."/>
            <person name="Kravitz S."/>
            <person name="Fraser C.M."/>
        </authorList>
    </citation>
    <scope>NUCLEOTIDE SEQUENCE</scope>
    <source>
        <strain evidence="4">Liverpool</strain>
    </source>
</reference>
<dbReference type="GO" id="GO:0008061">
    <property type="term" value="F:chitin binding"/>
    <property type="evidence" value="ECO:0007669"/>
    <property type="project" value="InterPro"/>
</dbReference>
<feature type="signal peptide" evidence="2">
    <location>
        <begin position="1"/>
        <end position="20"/>
    </location>
</feature>
<name>A0A1S4FX79_AEDAE</name>
<dbReference type="SMART" id="SM00494">
    <property type="entry name" value="ChtBD2"/>
    <property type="match status" value="2"/>
</dbReference>
<dbReference type="Proteomes" id="UP000682892">
    <property type="component" value="Unassembled WGS sequence"/>
</dbReference>
<keyword evidence="2" id="KW-0732">Signal</keyword>
<dbReference type="Gene3D" id="2.170.140.10">
    <property type="entry name" value="Chitin binding domain"/>
    <property type="match status" value="2"/>
</dbReference>
<dbReference type="InterPro" id="IPR002557">
    <property type="entry name" value="Chitin-bd_dom"/>
</dbReference>
<sequence length="287" mass="32176">MMTATRTVLLTLALSAFVGASRITSLSSYVSIAKQNPTEDESPADNGEWETDKPGSGTEWDPRCPSVGSGAICMDCNKISVCLRGKVLPARDCPRDAPYCVNSDGFGGHCSAKPDEDREDCRSDFQCSSEGYFPDPNNCHYYYLCDLDLKAFKYDCMPGYVYDMVSRSCKRQIFSQECKKLDCSKSNGVWVYYDNNKQYYGYCYQTEAGVEEVALFKCSDGSEFDGQKCQFKCRSEGKFADSQDRSRYFECYYVGFVLQSRTKVCAKGMVFDGSAQICKPSQGIQHK</sequence>
<evidence type="ECO:0000259" key="3">
    <source>
        <dbReference type="PROSITE" id="PS50940"/>
    </source>
</evidence>
<evidence type="ECO:0000313" key="4">
    <source>
        <dbReference type="EMBL" id="EAT35177.1"/>
    </source>
</evidence>
<evidence type="ECO:0000256" key="2">
    <source>
        <dbReference type="SAM" id="SignalP"/>
    </source>
</evidence>
<proteinExistence type="predicted"/>
<reference evidence="4" key="3">
    <citation type="submission" date="2012-09" db="EMBL/GenBank/DDBJ databases">
        <authorList>
            <consortium name="VectorBase"/>
        </authorList>
    </citation>
    <scope>NUCLEOTIDE SEQUENCE</scope>
    <source>
        <strain evidence="4">Liverpool</strain>
    </source>
</reference>
<dbReference type="KEGG" id="aag:5576627"/>
<evidence type="ECO:0000313" key="5">
    <source>
        <dbReference type="Proteomes" id="UP000682892"/>
    </source>
</evidence>
<dbReference type="OrthoDB" id="6020543at2759"/>
<dbReference type="AlphaFoldDB" id="A0A1S4FX79"/>
<reference evidence="4" key="2">
    <citation type="journal article" date="2007" name="Science">
        <title>Genome sequence of Aedes aegypti, a major arbovirus vector.</title>
        <authorList>
            <person name="Nene V."/>
            <person name="Wortman J.R."/>
            <person name="Lawson D."/>
            <person name="Haas B."/>
            <person name="Kodira C."/>
            <person name="Tu Z.J."/>
            <person name="Loftus B."/>
            <person name="Xi Z."/>
            <person name="Megy K."/>
            <person name="Grabherr M."/>
            <person name="Ren Q."/>
            <person name="Zdobnov E.M."/>
            <person name="Lobo N.F."/>
            <person name="Campbell K.S."/>
            <person name="Brown S.E."/>
            <person name="Bonaldo M.F."/>
            <person name="Zhu J."/>
            <person name="Sinkins S.P."/>
            <person name="Hogenkamp D.G."/>
            <person name="Amedeo P."/>
            <person name="Arensburger P."/>
            <person name="Atkinson P.W."/>
            <person name="Bidwell S."/>
            <person name="Biedler J."/>
            <person name="Birney E."/>
            <person name="Bruggner R.V."/>
            <person name="Costas J."/>
            <person name="Coy M.R."/>
            <person name="Crabtree J."/>
            <person name="Crawford M."/>
            <person name="Debruyn B."/>
            <person name="Decaprio D."/>
            <person name="Eiglmeier K."/>
            <person name="Eisenstadt E."/>
            <person name="El-Dorry H."/>
            <person name="Gelbart W.M."/>
            <person name="Gomes S.L."/>
            <person name="Hammond M."/>
            <person name="Hannick L.I."/>
            <person name="Hogan J.R."/>
            <person name="Holmes M.H."/>
            <person name="Jaffe D."/>
            <person name="Johnston J.S."/>
            <person name="Kennedy R.C."/>
            <person name="Koo H."/>
            <person name="Kravitz S."/>
            <person name="Kriventseva E.V."/>
            <person name="Kulp D."/>
            <person name="Labutti K."/>
            <person name="Lee E."/>
            <person name="Li S."/>
            <person name="Lovin D.D."/>
            <person name="Mao C."/>
            <person name="Mauceli E."/>
            <person name="Menck C.F."/>
            <person name="Miller J.R."/>
            <person name="Montgomery P."/>
            <person name="Mori A."/>
            <person name="Nascimento A.L."/>
            <person name="Naveira H.F."/>
            <person name="Nusbaum C."/>
            <person name="O'leary S."/>
            <person name="Orvis J."/>
            <person name="Pertea M."/>
            <person name="Quesneville H."/>
            <person name="Reidenbach K.R."/>
            <person name="Rogers Y.H."/>
            <person name="Roth C.W."/>
            <person name="Schneider J.R."/>
            <person name="Schatz M."/>
            <person name="Shumway M."/>
            <person name="Stanke M."/>
            <person name="Stinson E.O."/>
            <person name="Tubio J.M."/>
            <person name="Vanzee J.P."/>
            <person name="Verjovski-Almeida S."/>
            <person name="Werner D."/>
            <person name="White O."/>
            <person name="Wyder S."/>
            <person name="Zeng Q."/>
            <person name="Zhao Q."/>
            <person name="Zhao Y."/>
            <person name="Hill C.A."/>
            <person name="Raikhel A.S."/>
            <person name="Soares M.B."/>
            <person name="Knudson D.L."/>
            <person name="Lee N.H."/>
            <person name="Galagan J."/>
            <person name="Salzberg S.L."/>
            <person name="Paulsen I.T."/>
            <person name="Dimopoulos G."/>
            <person name="Collins F.H."/>
            <person name="Birren B."/>
            <person name="Fraser-Liggett C.M."/>
            <person name="Severson D.W."/>
        </authorList>
    </citation>
    <scope>NUCLEOTIDE SEQUENCE [LARGE SCALE GENOMIC DNA]</scope>
    <source>
        <strain evidence="4">Liverpool</strain>
    </source>
</reference>
<dbReference type="HOGENOM" id="CLU_970487_0_0_1"/>